<dbReference type="PROSITE" id="PS00472">
    <property type="entry name" value="SMALL_CYTOKINES_CC"/>
    <property type="match status" value="1"/>
</dbReference>
<dbReference type="Pfam" id="PF00048">
    <property type="entry name" value="IL8"/>
    <property type="match status" value="1"/>
</dbReference>
<comment type="similarity">
    <text evidence="2 9">Belongs to the intercrine beta (chemokine CC) family.</text>
</comment>
<dbReference type="GO" id="GO:0006954">
    <property type="term" value="P:inflammatory response"/>
    <property type="evidence" value="ECO:0007669"/>
    <property type="project" value="TreeGrafter"/>
</dbReference>
<dbReference type="GO" id="GO:0070098">
    <property type="term" value="P:chemokine-mediated signaling pathway"/>
    <property type="evidence" value="ECO:0007669"/>
    <property type="project" value="TreeGrafter"/>
</dbReference>
<dbReference type="GO" id="GO:0008009">
    <property type="term" value="F:chemokine activity"/>
    <property type="evidence" value="ECO:0007669"/>
    <property type="project" value="InterPro"/>
</dbReference>
<dbReference type="GO" id="GO:0061844">
    <property type="term" value="P:antimicrobial humoral immune response mediated by antimicrobial peptide"/>
    <property type="evidence" value="ECO:0007669"/>
    <property type="project" value="TreeGrafter"/>
</dbReference>
<keyword evidence="12" id="KW-1185">Reference proteome</keyword>
<protein>
    <recommendedName>
        <fullName evidence="9">C-C motif chemokine</fullName>
    </recommendedName>
</protein>
<dbReference type="GO" id="GO:0048020">
    <property type="term" value="F:CCR chemokine receptor binding"/>
    <property type="evidence" value="ECO:0007669"/>
    <property type="project" value="TreeGrafter"/>
</dbReference>
<evidence type="ECO:0000313" key="12">
    <source>
        <dbReference type="Proteomes" id="UP001066276"/>
    </source>
</evidence>
<dbReference type="InterPro" id="IPR000827">
    <property type="entry name" value="Chemokine_CC_CS"/>
</dbReference>
<keyword evidence="4 9" id="KW-0964">Secreted</keyword>
<dbReference type="CDD" id="cd00272">
    <property type="entry name" value="Chemokine_CC"/>
    <property type="match status" value="1"/>
</dbReference>
<name>A0AAV7U929_PLEWA</name>
<dbReference type="PANTHER" id="PTHR12015">
    <property type="entry name" value="SMALL INDUCIBLE CYTOKINE A"/>
    <property type="match status" value="1"/>
</dbReference>
<dbReference type="FunFam" id="2.40.50.40:FF:000002">
    <property type="entry name" value="C-C motif chemokine"/>
    <property type="match status" value="1"/>
</dbReference>
<organism evidence="11 12">
    <name type="scientific">Pleurodeles waltl</name>
    <name type="common">Iberian ribbed newt</name>
    <dbReference type="NCBI Taxonomy" id="8319"/>
    <lineage>
        <taxon>Eukaryota</taxon>
        <taxon>Metazoa</taxon>
        <taxon>Chordata</taxon>
        <taxon>Craniata</taxon>
        <taxon>Vertebrata</taxon>
        <taxon>Euteleostomi</taxon>
        <taxon>Amphibia</taxon>
        <taxon>Batrachia</taxon>
        <taxon>Caudata</taxon>
        <taxon>Salamandroidea</taxon>
        <taxon>Salamandridae</taxon>
        <taxon>Pleurodelinae</taxon>
        <taxon>Pleurodeles</taxon>
    </lineage>
</organism>
<dbReference type="EMBL" id="JANPWB010000005">
    <property type="protein sequence ID" value="KAJ1185046.1"/>
    <property type="molecule type" value="Genomic_DNA"/>
</dbReference>
<dbReference type="AlphaFoldDB" id="A0AAV7U929"/>
<comment type="subunit">
    <text evidence="8">Self-associates. Also heterodimer of MIP-1-alpha(4-69) and MIP-1-beta(3-69). Interacts with CCR1.</text>
</comment>
<evidence type="ECO:0000256" key="8">
    <source>
        <dbReference type="ARBA" id="ARBA00046726"/>
    </source>
</evidence>
<reference evidence="11" key="1">
    <citation type="journal article" date="2022" name="bioRxiv">
        <title>Sequencing and chromosome-scale assembly of the giantPleurodeles waltlgenome.</title>
        <authorList>
            <person name="Brown T."/>
            <person name="Elewa A."/>
            <person name="Iarovenko S."/>
            <person name="Subramanian E."/>
            <person name="Araus A.J."/>
            <person name="Petzold A."/>
            <person name="Susuki M."/>
            <person name="Suzuki K.-i.T."/>
            <person name="Hayashi T."/>
            <person name="Toyoda A."/>
            <person name="Oliveira C."/>
            <person name="Osipova E."/>
            <person name="Leigh N.D."/>
            <person name="Simon A."/>
            <person name="Yun M.H."/>
        </authorList>
    </citation>
    <scope>NUCLEOTIDE SEQUENCE</scope>
    <source>
        <strain evidence="11">20211129_DDA</strain>
        <tissue evidence="11">Liver</tissue>
    </source>
</reference>
<evidence type="ECO:0000256" key="9">
    <source>
        <dbReference type="RuleBase" id="RU361150"/>
    </source>
</evidence>
<dbReference type="InterPro" id="IPR036048">
    <property type="entry name" value="Interleukin_8-like_sf"/>
</dbReference>
<evidence type="ECO:0000313" key="11">
    <source>
        <dbReference type="EMBL" id="KAJ1185046.1"/>
    </source>
</evidence>
<comment type="function">
    <text evidence="7">Monokine with inflammatory and chemokinetic properties. Binds to CCR1, CCR4 and CCR5. One of the major HIV-suppressive factors produced by CD8+ T-cells. Recombinant MIP-1-alpha induces a dose-dependent inhibition of different strains of HIV-1, HIV-2, and simian immunodeficiency virus (SIV).</text>
</comment>
<feature type="chain" id="PRO_5043111090" description="C-C motif chemokine" evidence="9">
    <location>
        <begin position="23"/>
        <end position="93"/>
    </location>
</feature>
<evidence type="ECO:0000256" key="2">
    <source>
        <dbReference type="ARBA" id="ARBA00010868"/>
    </source>
</evidence>
<evidence type="ECO:0000256" key="7">
    <source>
        <dbReference type="ARBA" id="ARBA00044740"/>
    </source>
</evidence>
<evidence type="ECO:0000256" key="3">
    <source>
        <dbReference type="ARBA" id="ARBA00022514"/>
    </source>
</evidence>
<feature type="signal peptide" evidence="9">
    <location>
        <begin position="1"/>
        <end position="22"/>
    </location>
</feature>
<gene>
    <name evidence="11" type="ORF">NDU88_001841</name>
</gene>
<dbReference type="SMART" id="SM00199">
    <property type="entry name" value="SCY"/>
    <property type="match status" value="1"/>
</dbReference>
<evidence type="ECO:0000256" key="1">
    <source>
        <dbReference type="ARBA" id="ARBA00004613"/>
    </source>
</evidence>
<keyword evidence="5 9" id="KW-0732">Signal</keyword>
<dbReference type="SUPFAM" id="SSF54117">
    <property type="entry name" value="Interleukin 8-like chemokines"/>
    <property type="match status" value="1"/>
</dbReference>
<comment type="caution">
    <text evidence="11">The sequence shown here is derived from an EMBL/GenBank/DDBJ whole genome shotgun (WGS) entry which is preliminary data.</text>
</comment>
<keyword evidence="6" id="KW-1015">Disulfide bond</keyword>
<dbReference type="Gene3D" id="2.40.50.40">
    <property type="match status" value="1"/>
</dbReference>
<evidence type="ECO:0000256" key="4">
    <source>
        <dbReference type="ARBA" id="ARBA00022525"/>
    </source>
</evidence>
<keyword evidence="9" id="KW-0145">Chemotaxis</keyword>
<dbReference type="GO" id="GO:0005615">
    <property type="term" value="C:extracellular space"/>
    <property type="evidence" value="ECO:0007669"/>
    <property type="project" value="UniProtKB-KW"/>
</dbReference>
<proteinExistence type="inferred from homology"/>
<evidence type="ECO:0000256" key="5">
    <source>
        <dbReference type="ARBA" id="ARBA00022729"/>
    </source>
</evidence>
<dbReference type="Proteomes" id="UP001066276">
    <property type="component" value="Chromosome 3_1"/>
</dbReference>
<keyword evidence="3 9" id="KW-0202">Cytokine</keyword>
<sequence length="93" mass="9986">MKISLAAVSVLLLTAFCSEVLAAPAGADAPTSCCFSYATRKIPQSHVQDYFFTSSQCSMPAVIFISRRGRKLCANPENSWVQDYGPHSDPGGL</sequence>
<accession>A0AAV7U929</accession>
<dbReference type="GO" id="GO:0030335">
    <property type="term" value="P:positive regulation of cell migration"/>
    <property type="evidence" value="ECO:0007669"/>
    <property type="project" value="TreeGrafter"/>
</dbReference>
<evidence type="ECO:0000259" key="10">
    <source>
        <dbReference type="SMART" id="SM00199"/>
    </source>
</evidence>
<comment type="subcellular location">
    <subcellularLocation>
        <location evidence="1 9">Secreted</location>
    </subcellularLocation>
</comment>
<dbReference type="InterPro" id="IPR039809">
    <property type="entry name" value="Chemokine_b/g/d"/>
</dbReference>
<evidence type="ECO:0000256" key="6">
    <source>
        <dbReference type="ARBA" id="ARBA00023157"/>
    </source>
</evidence>
<feature type="domain" description="Chemokine interleukin-8-like" evidence="10">
    <location>
        <begin position="30"/>
        <end position="88"/>
    </location>
</feature>
<dbReference type="PANTHER" id="PTHR12015:SF183">
    <property type="entry name" value="C-C MOTIF CHEMOKINE 3"/>
    <property type="match status" value="1"/>
</dbReference>
<dbReference type="InterPro" id="IPR001811">
    <property type="entry name" value="Chemokine_IL8-like_dom"/>
</dbReference>